<name>A0A7R9L2S9_9ACAR</name>
<dbReference type="Proteomes" id="UP000759131">
    <property type="component" value="Unassembled WGS sequence"/>
</dbReference>
<feature type="region of interest" description="Disordered" evidence="1">
    <location>
        <begin position="28"/>
        <end position="73"/>
    </location>
</feature>
<dbReference type="PANTHER" id="PTHR46805:SF1">
    <property type="entry name" value="FORKHEAD BOX PROTEIN J1"/>
    <property type="match status" value="1"/>
</dbReference>
<sequence>MKDEPGKGGFWKLDPIYADTLVDGVFKKRRPSQRGSQNCLNSNGTPFRKKSRKKESLKNDCQSRHMNDVKGIIGSGGANEVPLIHDTPPNSTESYSLYGEAANDVVELVTAVNSIEAVSVGQCDSYSYTMHSQSDGHLSHGGYGQEICISETSPTGVSDACMLETDGGDICWNAILTDADLNELSNYTTNPVIHTADSSLTVGDSTATTAQLTAVEPHTLHLVANASPAANTSAVAVGGGLEESELFHSHHNGISRHINCLALRHMMGSDVISATHNVVTCVNPTVNTADWNHWQTFSTVANTDSTDLLIRHINGNCEPIVSPSPPIAYITTTSAPINTRAAAVAVSKQTNTCVNNSNQTAINSSTSATSTQPSSPSSGNFEHTNPLQPWAECKAALEAAALDLESFGTLDVHNY</sequence>
<feature type="compositionally biased region" description="Polar residues" evidence="1">
    <location>
        <begin position="33"/>
        <end position="45"/>
    </location>
</feature>
<feature type="compositionally biased region" description="Low complexity" evidence="1">
    <location>
        <begin position="357"/>
        <end position="378"/>
    </location>
</feature>
<dbReference type="EMBL" id="CAJPIZ010011767">
    <property type="protein sequence ID" value="CAG2113333.1"/>
    <property type="molecule type" value="Genomic_DNA"/>
</dbReference>
<gene>
    <name evidence="2" type="ORF">OSB1V03_LOCUS13303</name>
</gene>
<dbReference type="EMBL" id="OC866342">
    <property type="protein sequence ID" value="CAD7632903.1"/>
    <property type="molecule type" value="Genomic_DNA"/>
</dbReference>
<feature type="region of interest" description="Disordered" evidence="1">
    <location>
        <begin position="357"/>
        <end position="385"/>
    </location>
</feature>
<feature type="compositionally biased region" description="Basic and acidic residues" evidence="1">
    <location>
        <begin position="54"/>
        <end position="68"/>
    </location>
</feature>
<dbReference type="OrthoDB" id="6506737at2759"/>
<dbReference type="InterPro" id="IPR047513">
    <property type="entry name" value="FOXJ1"/>
</dbReference>
<accession>A0A7R9L2S9</accession>
<dbReference type="GO" id="GO:0000981">
    <property type="term" value="F:DNA-binding transcription factor activity, RNA polymerase II-specific"/>
    <property type="evidence" value="ECO:0007669"/>
    <property type="project" value="TreeGrafter"/>
</dbReference>
<evidence type="ECO:0000313" key="3">
    <source>
        <dbReference type="Proteomes" id="UP000759131"/>
    </source>
</evidence>
<dbReference type="GO" id="GO:0005634">
    <property type="term" value="C:nucleus"/>
    <property type="evidence" value="ECO:0007669"/>
    <property type="project" value="TreeGrafter"/>
</dbReference>
<reference evidence="2" key="1">
    <citation type="submission" date="2020-11" db="EMBL/GenBank/DDBJ databases">
        <authorList>
            <person name="Tran Van P."/>
        </authorList>
    </citation>
    <scope>NUCLEOTIDE SEQUENCE</scope>
</reference>
<protein>
    <submittedName>
        <fullName evidence="2">Uncharacterized protein</fullName>
    </submittedName>
</protein>
<keyword evidence="3" id="KW-1185">Reference proteome</keyword>
<dbReference type="AlphaFoldDB" id="A0A7R9L2S9"/>
<dbReference type="PANTHER" id="PTHR46805">
    <property type="entry name" value="FORKHEAD BOX PROTEIN J1"/>
    <property type="match status" value="1"/>
</dbReference>
<evidence type="ECO:0000313" key="2">
    <source>
        <dbReference type="EMBL" id="CAD7632903.1"/>
    </source>
</evidence>
<organism evidence="2">
    <name type="scientific">Medioppia subpectinata</name>
    <dbReference type="NCBI Taxonomy" id="1979941"/>
    <lineage>
        <taxon>Eukaryota</taxon>
        <taxon>Metazoa</taxon>
        <taxon>Ecdysozoa</taxon>
        <taxon>Arthropoda</taxon>
        <taxon>Chelicerata</taxon>
        <taxon>Arachnida</taxon>
        <taxon>Acari</taxon>
        <taxon>Acariformes</taxon>
        <taxon>Sarcoptiformes</taxon>
        <taxon>Oribatida</taxon>
        <taxon>Brachypylina</taxon>
        <taxon>Oppioidea</taxon>
        <taxon>Oppiidae</taxon>
        <taxon>Medioppia</taxon>
    </lineage>
</organism>
<dbReference type="GO" id="GO:0000978">
    <property type="term" value="F:RNA polymerase II cis-regulatory region sequence-specific DNA binding"/>
    <property type="evidence" value="ECO:0007669"/>
    <property type="project" value="TreeGrafter"/>
</dbReference>
<proteinExistence type="predicted"/>
<evidence type="ECO:0000256" key="1">
    <source>
        <dbReference type="SAM" id="MobiDB-lite"/>
    </source>
</evidence>